<evidence type="ECO:0000256" key="1">
    <source>
        <dbReference type="SAM" id="MobiDB-lite"/>
    </source>
</evidence>
<accession>A0ABR4B513</accession>
<evidence type="ECO:0008006" key="4">
    <source>
        <dbReference type="Google" id="ProtNLM"/>
    </source>
</evidence>
<feature type="compositionally biased region" description="Low complexity" evidence="1">
    <location>
        <begin position="285"/>
        <end position="308"/>
    </location>
</feature>
<dbReference type="Proteomes" id="UP001590951">
    <property type="component" value="Unassembled WGS sequence"/>
</dbReference>
<feature type="compositionally biased region" description="Basic residues" evidence="1">
    <location>
        <begin position="347"/>
        <end position="360"/>
    </location>
</feature>
<protein>
    <recommendedName>
        <fullName evidence="4">Myb-like domain-containing protein</fullName>
    </recommendedName>
</protein>
<dbReference type="EMBL" id="JBHFEH010000041">
    <property type="protein sequence ID" value="KAL2050888.1"/>
    <property type="molecule type" value="Genomic_DNA"/>
</dbReference>
<evidence type="ECO:0000313" key="3">
    <source>
        <dbReference type="Proteomes" id="UP001590951"/>
    </source>
</evidence>
<reference evidence="2 3" key="1">
    <citation type="submission" date="2024-09" db="EMBL/GenBank/DDBJ databases">
        <title>Rethinking Asexuality: The Enigmatic Case of Functional Sexual Genes in Lepraria (Stereocaulaceae).</title>
        <authorList>
            <person name="Doellman M."/>
            <person name="Sun Y."/>
            <person name="Barcenas-Pena A."/>
            <person name="Lumbsch H.T."/>
            <person name="Grewe F."/>
        </authorList>
    </citation>
    <scope>NUCLEOTIDE SEQUENCE [LARGE SCALE GENOMIC DNA]</scope>
    <source>
        <strain evidence="2 3">Grewe 0041</strain>
    </source>
</reference>
<sequence length="725" mass="77292">MEGDPSPPPSSVLNETADLNDLFPIDPSTNFPETLNTDQASVELGVPEGAVNPNDIVFSGPNSSSFPDISITIPVSEQFGTPEEFVDPNDLLLSDPNTGSLGDPFAESTFVTNFTDPNDTNSDDILFSPHNPVQEFAVPSNISLDQAAIATALVDLTAPNNTSSPDTVVSTPAKNPTIQGKKAEAVAVKKTPSTQNMAKQRVPRPEKRHLVRWNEELDKKLLLTIQSECNKHSIQLPWDAIGKTMGEHISGGAVIQHLAKLRTRMVNQGLDVPPPLRRGGGHTISTGPKTPSKITPSKTTPSKITPSKRATARAAIVKSGRTKKAVSETSDEDEYSSDSEADYGKPSVKRAKTTPKNKGRMKVEDSDDGVNTPTKRGDLRQGSRGKSKMLGEGSDDETDSEDDVRQDGEEIVAVGAPFLSLVDDFPGKGQTGRKTVNKAKSLIVKLPFTGQIKDTIKSEEASTTKDNGSEATEDDPNGAGSDHDKVQMGGFSDQTNMAFGLQAAPRNAASYGDYHVGLGMFSPNAHQRSQSDNTHGGAIFFSPGPRSGHSQFCSMMHDQDMQYSTGFETFGGMDYGHGGLPNTPNHWQNSGFDIYNNNHLSAHFDNADAHSVLSPHIQASFHGHSASSPHIPTSFHGHSTAIRPHIMTSVPGIVAPHSTPTGGDYSSAGASTVNITPSSDEAGYAHASWPMHDGMPGGSFGTNDNIDEVFAAVVNRDEYGSGYNA</sequence>
<comment type="caution">
    <text evidence="2">The sequence shown here is derived from an EMBL/GenBank/DDBJ whole genome shotgun (WGS) entry which is preliminary data.</text>
</comment>
<feature type="region of interest" description="Disordered" evidence="1">
    <location>
        <begin position="270"/>
        <end position="405"/>
    </location>
</feature>
<feature type="region of interest" description="Disordered" evidence="1">
    <location>
        <begin position="1"/>
        <end position="59"/>
    </location>
</feature>
<feature type="compositionally biased region" description="Pro residues" evidence="1">
    <location>
        <begin position="1"/>
        <end position="10"/>
    </location>
</feature>
<evidence type="ECO:0000313" key="2">
    <source>
        <dbReference type="EMBL" id="KAL2050888.1"/>
    </source>
</evidence>
<gene>
    <name evidence="2" type="ORF">ABVK25_008786</name>
</gene>
<proteinExistence type="predicted"/>
<organism evidence="2 3">
    <name type="scientific">Lepraria finkii</name>
    <dbReference type="NCBI Taxonomy" id="1340010"/>
    <lineage>
        <taxon>Eukaryota</taxon>
        <taxon>Fungi</taxon>
        <taxon>Dikarya</taxon>
        <taxon>Ascomycota</taxon>
        <taxon>Pezizomycotina</taxon>
        <taxon>Lecanoromycetes</taxon>
        <taxon>OSLEUM clade</taxon>
        <taxon>Lecanoromycetidae</taxon>
        <taxon>Lecanorales</taxon>
        <taxon>Lecanorineae</taxon>
        <taxon>Stereocaulaceae</taxon>
        <taxon>Lepraria</taxon>
    </lineage>
</organism>
<keyword evidence="3" id="KW-1185">Reference proteome</keyword>
<feature type="compositionally biased region" description="Acidic residues" evidence="1">
    <location>
        <begin position="329"/>
        <end position="341"/>
    </location>
</feature>
<feature type="region of interest" description="Disordered" evidence="1">
    <location>
        <begin position="455"/>
        <end position="491"/>
    </location>
</feature>
<name>A0ABR4B513_9LECA</name>
<feature type="compositionally biased region" description="Acidic residues" evidence="1">
    <location>
        <begin position="393"/>
        <end position="402"/>
    </location>
</feature>
<feature type="compositionally biased region" description="Polar residues" evidence="1">
    <location>
        <begin position="27"/>
        <end position="40"/>
    </location>
</feature>